<comment type="caution">
    <text evidence="2">The sequence shown here is derived from an EMBL/GenBank/DDBJ whole genome shotgun (WGS) entry which is preliminary data.</text>
</comment>
<keyword evidence="3" id="KW-1185">Reference proteome</keyword>
<protein>
    <submittedName>
        <fullName evidence="2">Glycosyl transferase</fullName>
    </submittedName>
</protein>
<dbReference type="RefSeq" id="WP_007190669.1">
    <property type="nucleotide sequence ID" value="NZ_AOLS01000116.1"/>
</dbReference>
<dbReference type="InterPro" id="IPR001173">
    <property type="entry name" value="Glyco_trans_2-like"/>
</dbReference>
<name>M0JQJ7_9EURY</name>
<reference evidence="2 3" key="1">
    <citation type="journal article" date="2014" name="PLoS Genet.">
        <title>Phylogenetically driven sequencing of extremely halophilic archaea reveals strategies for static and dynamic osmo-response.</title>
        <authorList>
            <person name="Becker E.A."/>
            <person name="Seitzer P.M."/>
            <person name="Tritt A."/>
            <person name="Larsen D."/>
            <person name="Krusor M."/>
            <person name="Yao A.I."/>
            <person name="Wu D."/>
            <person name="Madern D."/>
            <person name="Eisen J.A."/>
            <person name="Darling A.E."/>
            <person name="Facciotti M.T."/>
        </authorList>
    </citation>
    <scope>NUCLEOTIDE SEQUENCE [LARGE SCALE GENOMIC DNA]</scope>
    <source>
        <strain evidence="2 3">ATCC 33799</strain>
    </source>
</reference>
<gene>
    <name evidence="2" type="ORF">C435_20928</name>
</gene>
<organism evidence="2 3">
    <name type="scientific">Haloarcula marismortui ATCC 33799</name>
    <dbReference type="NCBI Taxonomy" id="662475"/>
    <lineage>
        <taxon>Archaea</taxon>
        <taxon>Methanobacteriati</taxon>
        <taxon>Methanobacteriota</taxon>
        <taxon>Stenosarchaea group</taxon>
        <taxon>Halobacteria</taxon>
        <taxon>Halobacteriales</taxon>
        <taxon>Haloarculaceae</taxon>
        <taxon>Haloarcula</taxon>
    </lineage>
</organism>
<dbReference type="Proteomes" id="UP000011687">
    <property type="component" value="Unassembled WGS sequence"/>
</dbReference>
<proteinExistence type="predicted"/>
<dbReference type="Gene3D" id="3.90.550.10">
    <property type="entry name" value="Spore Coat Polysaccharide Biosynthesis Protein SpsA, Chain A"/>
    <property type="match status" value="1"/>
</dbReference>
<evidence type="ECO:0000313" key="2">
    <source>
        <dbReference type="EMBL" id="EMA10259.1"/>
    </source>
</evidence>
<evidence type="ECO:0000259" key="1">
    <source>
        <dbReference type="Pfam" id="PF00535"/>
    </source>
</evidence>
<sequence>MKHKPTVSIVITTYYRNGSLGQSIESALNQSYEPIEIVVVDDSGTNHAENIVNDYCVKYVPKRENNGQISAWNTGIRESSGSLIQFLDDDDQLAKSKIEDQVSKFKSDQNIGVVYSGIKWETGDIILPNKQVRGDILKQALTLNTSPCVTSTMLIKRNIIEKIHPIPDYSASTDDVLKIELAQHTRFDFVYDSLVIRGENDDNVPSSDKIKSWWKIIRDYEDTYERYEKDVYLEATSYVYHMEGRQLLKQNIFSAKGRFYLLKAAQLSPQMSKTLLLDVLRSLLGNSVAEALKYIYIRWIGGYNRIKE</sequence>
<dbReference type="EMBL" id="AOLS01000116">
    <property type="protein sequence ID" value="EMA10259.1"/>
    <property type="molecule type" value="Genomic_DNA"/>
</dbReference>
<dbReference type="PANTHER" id="PTHR22916">
    <property type="entry name" value="GLYCOSYLTRANSFERASE"/>
    <property type="match status" value="1"/>
</dbReference>
<evidence type="ECO:0000313" key="3">
    <source>
        <dbReference type="Proteomes" id="UP000011687"/>
    </source>
</evidence>
<dbReference type="PANTHER" id="PTHR22916:SF3">
    <property type="entry name" value="UDP-GLCNAC:BETAGAL BETA-1,3-N-ACETYLGLUCOSAMINYLTRANSFERASE-LIKE PROTEIN 1"/>
    <property type="match status" value="1"/>
</dbReference>
<dbReference type="SUPFAM" id="SSF53448">
    <property type="entry name" value="Nucleotide-diphospho-sugar transferases"/>
    <property type="match status" value="1"/>
</dbReference>
<accession>M0JQJ7</accession>
<dbReference type="Pfam" id="PF00535">
    <property type="entry name" value="Glycos_transf_2"/>
    <property type="match status" value="1"/>
</dbReference>
<dbReference type="CDD" id="cd00761">
    <property type="entry name" value="Glyco_tranf_GTA_type"/>
    <property type="match status" value="1"/>
</dbReference>
<dbReference type="InterPro" id="IPR029044">
    <property type="entry name" value="Nucleotide-diphossugar_trans"/>
</dbReference>
<dbReference type="AlphaFoldDB" id="M0JQJ7"/>
<keyword evidence="2" id="KW-0808">Transferase</keyword>
<feature type="domain" description="Glycosyltransferase 2-like" evidence="1">
    <location>
        <begin position="8"/>
        <end position="163"/>
    </location>
</feature>
<dbReference type="GO" id="GO:0016758">
    <property type="term" value="F:hexosyltransferase activity"/>
    <property type="evidence" value="ECO:0007669"/>
    <property type="project" value="UniProtKB-ARBA"/>
</dbReference>